<evidence type="ECO:0000313" key="6">
    <source>
        <dbReference type="EMBL" id="OIR02011.1"/>
    </source>
</evidence>
<name>A0A1J5S1X5_9ZZZZ</name>
<organism evidence="6">
    <name type="scientific">mine drainage metagenome</name>
    <dbReference type="NCBI Taxonomy" id="410659"/>
    <lineage>
        <taxon>unclassified sequences</taxon>
        <taxon>metagenomes</taxon>
        <taxon>ecological metagenomes</taxon>
    </lineage>
</organism>
<accession>A0A1J5S1X5</accession>
<feature type="domain" description="HTH crp-type" evidence="5">
    <location>
        <begin position="159"/>
        <end position="227"/>
    </location>
</feature>
<dbReference type="InterPro" id="IPR018490">
    <property type="entry name" value="cNMP-bd_dom_sf"/>
</dbReference>
<evidence type="ECO:0000256" key="2">
    <source>
        <dbReference type="ARBA" id="ARBA00023125"/>
    </source>
</evidence>
<evidence type="ECO:0000256" key="3">
    <source>
        <dbReference type="ARBA" id="ARBA00023163"/>
    </source>
</evidence>
<dbReference type="GO" id="GO:0003700">
    <property type="term" value="F:DNA-binding transcription factor activity"/>
    <property type="evidence" value="ECO:0007669"/>
    <property type="project" value="TreeGrafter"/>
</dbReference>
<dbReference type="PANTHER" id="PTHR24567">
    <property type="entry name" value="CRP FAMILY TRANSCRIPTIONAL REGULATORY PROTEIN"/>
    <property type="match status" value="1"/>
</dbReference>
<dbReference type="InterPro" id="IPR050397">
    <property type="entry name" value="Env_Response_Regulators"/>
</dbReference>
<dbReference type="InterPro" id="IPR012318">
    <property type="entry name" value="HTH_CRP"/>
</dbReference>
<gene>
    <name evidence="6" type="primary">fixK_1</name>
    <name evidence="6" type="ORF">GALL_158690</name>
</gene>
<proteinExistence type="predicted"/>
<dbReference type="SMART" id="SM00100">
    <property type="entry name" value="cNMP"/>
    <property type="match status" value="1"/>
</dbReference>
<dbReference type="PROSITE" id="PS50042">
    <property type="entry name" value="CNMP_BINDING_3"/>
    <property type="match status" value="1"/>
</dbReference>
<dbReference type="InterPro" id="IPR036388">
    <property type="entry name" value="WH-like_DNA-bd_sf"/>
</dbReference>
<keyword evidence="1" id="KW-0805">Transcription regulation</keyword>
<evidence type="ECO:0000256" key="1">
    <source>
        <dbReference type="ARBA" id="ARBA00023015"/>
    </source>
</evidence>
<sequence length="234" mass="25888">MKQGRIEEVWSSGAKCEACGIRDLVLFADLDQADFSLIHLPIDEVEVAAGEVLYNCQSSGAYLYTVRSGLLKLVQYLPDGGQRIVRLLKPGATAGLEASLGQPYEHTAIALQPTALCRIPRQVVDRLSRETPRLHAQLMQRWHDSLRQADDWLTGLSTGKAPQRLARLLIQLMEPDGTATLFSREDLGAMLGITTEHASRTVAELKRQEAIFELSPNRYLCAIDQLDCIDAADC</sequence>
<keyword evidence="2" id="KW-0238">DNA-binding</keyword>
<dbReference type="GO" id="GO:0005829">
    <property type="term" value="C:cytosol"/>
    <property type="evidence" value="ECO:0007669"/>
    <property type="project" value="TreeGrafter"/>
</dbReference>
<dbReference type="InterPro" id="IPR014710">
    <property type="entry name" value="RmlC-like_jellyroll"/>
</dbReference>
<keyword evidence="3" id="KW-0804">Transcription</keyword>
<protein>
    <submittedName>
        <fullName evidence="6">Nitrogen fixation regulation protein FixK</fullName>
    </submittedName>
</protein>
<evidence type="ECO:0000259" key="5">
    <source>
        <dbReference type="PROSITE" id="PS51063"/>
    </source>
</evidence>
<evidence type="ECO:0000259" key="4">
    <source>
        <dbReference type="PROSITE" id="PS50042"/>
    </source>
</evidence>
<dbReference type="AlphaFoldDB" id="A0A1J5S1X5"/>
<dbReference type="PANTHER" id="PTHR24567:SF26">
    <property type="entry name" value="REGULATORY PROTEIN YEIL"/>
    <property type="match status" value="1"/>
</dbReference>
<dbReference type="Gene3D" id="2.60.120.10">
    <property type="entry name" value="Jelly Rolls"/>
    <property type="match status" value="1"/>
</dbReference>
<reference evidence="6" key="1">
    <citation type="submission" date="2016-10" db="EMBL/GenBank/DDBJ databases">
        <title>Sequence of Gallionella enrichment culture.</title>
        <authorList>
            <person name="Poehlein A."/>
            <person name="Muehling M."/>
            <person name="Daniel R."/>
        </authorList>
    </citation>
    <scope>NUCLEOTIDE SEQUENCE</scope>
</reference>
<comment type="caution">
    <text evidence="6">The sequence shown here is derived from an EMBL/GenBank/DDBJ whole genome shotgun (WGS) entry which is preliminary data.</text>
</comment>
<dbReference type="Gene3D" id="1.10.10.10">
    <property type="entry name" value="Winged helix-like DNA-binding domain superfamily/Winged helix DNA-binding domain"/>
    <property type="match status" value="1"/>
</dbReference>
<dbReference type="GO" id="GO:0003677">
    <property type="term" value="F:DNA binding"/>
    <property type="evidence" value="ECO:0007669"/>
    <property type="project" value="UniProtKB-KW"/>
</dbReference>
<feature type="domain" description="Cyclic nucleotide-binding" evidence="4">
    <location>
        <begin position="26"/>
        <end position="145"/>
    </location>
</feature>
<dbReference type="CDD" id="cd00038">
    <property type="entry name" value="CAP_ED"/>
    <property type="match status" value="1"/>
</dbReference>
<dbReference type="InterPro" id="IPR000595">
    <property type="entry name" value="cNMP-bd_dom"/>
</dbReference>
<dbReference type="PROSITE" id="PS51063">
    <property type="entry name" value="HTH_CRP_2"/>
    <property type="match status" value="1"/>
</dbReference>
<dbReference type="InterPro" id="IPR036390">
    <property type="entry name" value="WH_DNA-bd_sf"/>
</dbReference>
<dbReference type="SUPFAM" id="SSF51206">
    <property type="entry name" value="cAMP-binding domain-like"/>
    <property type="match status" value="1"/>
</dbReference>
<dbReference type="SUPFAM" id="SSF46785">
    <property type="entry name" value="Winged helix' DNA-binding domain"/>
    <property type="match status" value="1"/>
</dbReference>
<dbReference type="EMBL" id="MLJW01000078">
    <property type="protein sequence ID" value="OIR02011.1"/>
    <property type="molecule type" value="Genomic_DNA"/>
</dbReference>
<dbReference type="Pfam" id="PF00027">
    <property type="entry name" value="cNMP_binding"/>
    <property type="match status" value="1"/>
</dbReference>
<dbReference type="Pfam" id="PF13545">
    <property type="entry name" value="HTH_Crp_2"/>
    <property type="match status" value="1"/>
</dbReference>